<gene>
    <name evidence="1" type="ORF">SPELUC_LOCUS13809</name>
</gene>
<feature type="non-terminal residue" evidence="1">
    <location>
        <position position="1"/>
    </location>
</feature>
<accession>A0ACA9QBL0</accession>
<keyword evidence="2" id="KW-1185">Reference proteome</keyword>
<name>A0ACA9QBL0_9GLOM</name>
<proteinExistence type="predicted"/>
<evidence type="ECO:0000313" key="1">
    <source>
        <dbReference type="EMBL" id="CAG8741064.1"/>
    </source>
</evidence>
<reference evidence="1" key="1">
    <citation type="submission" date="2021-06" db="EMBL/GenBank/DDBJ databases">
        <authorList>
            <person name="Kallberg Y."/>
            <person name="Tangrot J."/>
            <person name="Rosling A."/>
        </authorList>
    </citation>
    <scope>NUCLEOTIDE SEQUENCE</scope>
    <source>
        <strain evidence="1">28 12/20/2015</strain>
    </source>
</reference>
<sequence>TNELSTSSTDSYKCFMSRSVATSNMEKFSPLSSNRSKISCMIAL</sequence>
<feature type="non-terminal residue" evidence="1">
    <location>
        <position position="44"/>
    </location>
</feature>
<dbReference type="Proteomes" id="UP000789366">
    <property type="component" value="Unassembled WGS sequence"/>
</dbReference>
<comment type="caution">
    <text evidence="1">The sequence shown here is derived from an EMBL/GenBank/DDBJ whole genome shotgun (WGS) entry which is preliminary data.</text>
</comment>
<protein>
    <submittedName>
        <fullName evidence="1">7897_t:CDS:1</fullName>
    </submittedName>
</protein>
<organism evidence="1 2">
    <name type="scientific">Cetraspora pellucida</name>
    <dbReference type="NCBI Taxonomy" id="1433469"/>
    <lineage>
        <taxon>Eukaryota</taxon>
        <taxon>Fungi</taxon>
        <taxon>Fungi incertae sedis</taxon>
        <taxon>Mucoromycota</taxon>
        <taxon>Glomeromycotina</taxon>
        <taxon>Glomeromycetes</taxon>
        <taxon>Diversisporales</taxon>
        <taxon>Gigasporaceae</taxon>
        <taxon>Cetraspora</taxon>
    </lineage>
</organism>
<evidence type="ECO:0000313" key="2">
    <source>
        <dbReference type="Proteomes" id="UP000789366"/>
    </source>
</evidence>
<dbReference type="EMBL" id="CAJVPW010037921">
    <property type="protein sequence ID" value="CAG8741064.1"/>
    <property type="molecule type" value="Genomic_DNA"/>
</dbReference>